<dbReference type="PANTHER" id="PTHR21561:SF12">
    <property type="entry name" value="INO80 COMPLEX SUBUNIT B"/>
    <property type="match status" value="1"/>
</dbReference>
<sequence>MGKRKETSEDDTRASFSDYGSPPPTSISFVESSSTSPKKKHKRKHKKHKKRKDHGPEGHDEERKKERSKEKSKSKEKESDNGKGGGRAVKLKIKLRGETMATTQMAKIVPVKLKEPVISSGEEDELADEDNFQQSWQEGTEKEEPEIVKKEHGDSDEQEEQKWLDALEKGELDDFGRVKQDKDVSMMTARQRAMLGHEIEGENQLLELPTEPRRKNEDSEEAQKRRKQRAKKRKQQMQKKIEENKTQTVKKLLDREATRSRKEEEKARRKKQQVPHIRYISNQTGFALSFSKGLEFPLEVQLPQDTPKPRFTCSAQGCTNLKKYACSSNNLPVCSMECYKKVQLIQIAVV</sequence>
<feature type="domain" description="INO80 complex subunit B-like conserved region" evidence="2">
    <location>
        <begin position="221"/>
        <end position="294"/>
    </location>
</feature>
<feature type="region of interest" description="Disordered" evidence="1">
    <location>
        <begin position="193"/>
        <end position="275"/>
    </location>
</feature>
<name>A0AAD9PVE7_ACRCE</name>
<feature type="compositionally biased region" description="Basic and acidic residues" evidence="1">
    <location>
        <begin position="210"/>
        <end position="223"/>
    </location>
</feature>
<protein>
    <submittedName>
        <fullName evidence="3">INO80 complex subunit B</fullName>
    </submittedName>
</protein>
<dbReference type="InterPro" id="IPR007529">
    <property type="entry name" value="Znf_HIT"/>
</dbReference>
<feature type="compositionally biased region" description="Basic residues" evidence="1">
    <location>
        <begin position="37"/>
        <end position="53"/>
    </location>
</feature>
<organism evidence="3 4">
    <name type="scientific">Acropora cervicornis</name>
    <name type="common">Staghorn coral</name>
    <dbReference type="NCBI Taxonomy" id="6130"/>
    <lineage>
        <taxon>Eukaryota</taxon>
        <taxon>Metazoa</taxon>
        <taxon>Cnidaria</taxon>
        <taxon>Anthozoa</taxon>
        <taxon>Hexacorallia</taxon>
        <taxon>Scleractinia</taxon>
        <taxon>Astrocoeniina</taxon>
        <taxon>Acroporidae</taxon>
        <taxon>Acropora</taxon>
    </lineage>
</organism>
<accession>A0AAD9PVE7</accession>
<feature type="compositionally biased region" description="Basic and acidic residues" evidence="1">
    <location>
        <begin position="139"/>
        <end position="171"/>
    </location>
</feature>
<dbReference type="GO" id="GO:0031011">
    <property type="term" value="C:Ino80 complex"/>
    <property type="evidence" value="ECO:0007669"/>
    <property type="project" value="InterPro"/>
</dbReference>
<dbReference type="SMART" id="SM01406">
    <property type="entry name" value="PAPA-1"/>
    <property type="match status" value="1"/>
</dbReference>
<proteinExistence type="predicted"/>
<dbReference type="InterPro" id="IPR006880">
    <property type="entry name" value="INO80B_C"/>
</dbReference>
<evidence type="ECO:0000313" key="3">
    <source>
        <dbReference type="EMBL" id="KAK2549780.1"/>
    </source>
</evidence>
<feature type="region of interest" description="Disordered" evidence="1">
    <location>
        <begin position="1"/>
        <end position="95"/>
    </location>
</feature>
<keyword evidence="4" id="KW-1185">Reference proteome</keyword>
<feature type="compositionally biased region" description="Basic residues" evidence="1">
    <location>
        <begin position="224"/>
        <end position="237"/>
    </location>
</feature>
<dbReference type="EMBL" id="JARQWQ010000121">
    <property type="protein sequence ID" value="KAK2549780.1"/>
    <property type="molecule type" value="Genomic_DNA"/>
</dbReference>
<feature type="region of interest" description="Disordered" evidence="1">
    <location>
        <begin position="119"/>
        <end position="171"/>
    </location>
</feature>
<dbReference type="GO" id="GO:0006338">
    <property type="term" value="P:chromatin remodeling"/>
    <property type="evidence" value="ECO:0007669"/>
    <property type="project" value="InterPro"/>
</dbReference>
<dbReference type="CDD" id="cd23021">
    <property type="entry name" value="zf-HIT_IN80B"/>
    <property type="match status" value="1"/>
</dbReference>
<dbReference type="Pfam" id="PF04795">
    <property type="entry name" value="PAPA-1"/>
    <property type="match status" value="1"/>
</dbReference>
<dbReference type="Pfam" id="PF04438">
    <property type="entry name" value="zf-HIT"/>
    <property type="match status" value="1"/>
</dbReference>
<dbReference type="PANTHER" id="PTHR21561">
    <property type="entry name" value="INO80 COMPLEX SUBUNIT B"/>
    <property type="match status" value="1"/>
</dbReference>
<evidence type="ECO:0000256" key="1">
    <source>
        <dbReference type="SAM" id="MobiDB-lite"/>
    </source>
</evidence>
<evidence type="ECO:0000313" key="4">
    <source>
        <dbReference type="Proteomes" id="UP001249851"/>
    </source>
</evidence>
<dbReference type="Proteomes" id="UP001249851">
    <property type="component" value="Unassembled WGS sequence"/>
</dbReference>
<evidence type="ECO:0000259" key="2">
    <source>
        <dbReference type="SMART" id="SM01406"/>
    </source>
</evidence>
<gene>
    <name evidence="3" type="ORF">P5673_029761</name>
</gene>
<comment type="caution">
    <text evidence="3">The sequence shown here is derived from an EMBL/GenBank/DDBJ whole genome shotgun (WGS) entry which is preliminary data.</text>
</comment>
<reference evidence="3" key="1">
    <citation type="journal article" date="2023" name="G3 (Bethesda)">
        <title>Whole genome assembly and annotation of the endangered Caribbean coral Acropora cervicornis.</title>
        <authorList>
            <person name="Selwyn J.D."/>
            <person name="Vollmer S.V."/>
        </authorList>
    </citation>
    <scope>NUCLEOTIDE SEQUENCE</scope>
    <source>
        <strain evidence="3">K2</strain>
    </source>
</reference>
<dbReference type="InterPro" id="IPR029523">
    <property type="entry name" value="INO80B/Ies2"/>
</dbReference>
<feature type="compositionally biased region" description="Basic and acidic residues" evidence="1">
    <location>
        <begin position="1"/>
        <end position="13"/>
    </location>
</feature>
<reference evidence="3" key="2">
    <citation type="journal article" date="2023" name="Science">
        <title>Genomic signatures of disease resistance in endangered staghorn corals.</title>
        <authorList>
            <person name="Vollmer S.V."/>
            <person name="Selwyn J.D."/>
            <person name="Despard B.A."/>
            <person name="Roesel C.L."/>
        </authorList>
    </citation>
    <scope>NUCLEOTIDE SEQUENCE</scope>
    <source>
        <strain evidence="3">K2</strain>
    </source>
</reference>
<dbReference type="AlphaFoldDB" id="A0AAD9PVE7"/>
<feature type="compositionally biased region" description="Basic and acidic residues" evidence="1">
    <location>
        <begin position="239"/>
        <end position="267"/>
    </location>
</feature>
<feature type="compositionally biased region" description="Low complexity" evidence="1">
    <location>
        <begin position="26"/>
        <end position="36"/>
    </location>
</feature>
<feature type="compositionally biased region" description="Acidic residues" evidence="1">
    <location>
        <begin position="121"/>
        <end position="131"/>
    </location>
</feature>
<feature type="compositionally biased region" description="Basic and acidic residues" evidence="1">
    <location>
        <begin position="54"/>
        <end position="81"/>
    </location>
</feature>